<proteinExistence type="predicted"/>
<dbReference type="PROSITE" id="PS51257">
    <property type="entry name" value="PROKAR_LIPOPROTEIN"/>
    <property type="match status" value="1"/>
</dbReference>
<sequence length="100" mass="11539">MRIQFYQQTILVLLTLGLASCYEFLVVSFHDSGSHQASMSKLFLELASRGHHITVVDTTSKKPPNYGPNVTVVHFPDDRPKPTIFLRMFWETYPQVWQTP</sequence>
<dbReference type="AlphaFoldDB" id="A0A7E4WC61"/>
<evidence type="ECO:0000313" key="2">
    <source>
        <dbReference type="WBParaSite" id="Pan_g9525.t1"/>
    </source>
</evidence>
<reference evidence="2" key="2">
    <citation type="submission" date="2020-10" db="UniProtKB">
        <authorList>
            <consortium name="WormBaseParasite"/>
        </authorList>
    </citation>
    <scope>IDENTIFICATION</scope>
</reference>
<name>A0A7E4WC61_PANRE</name>
<organism evidence="1 2">
    <name type="scientific">Panagrellus redivivus</name>
    <name type="common">Microworm</name>
    <dbReference type="NCBI Taxonomy" id="6233"/>
    <lineage>
        <taxon>Eukaryota</taxon>
        <taxon>Metazoa</taxon>
        <taxon>Ecdysozoa</taxon>
        <taxon>Nematoda</taxon>
        <taxon>Chromadorea</taxon>
        <taxon>Rhabditida</taxon>
        <taxon>Tylenchina</taxon>
        <taxon>Panagrolaimomorpha</taxon>
        <taxon>Panagrolaimoidea</taxon>
        <taxon>Panagrolaimidae</taxon>
        <taxon>Panagrellus</taxon>
    </lineage>
</organism>
<evidence type="ECO:0000313" key="1">
    <source>
        <dbReference type="Proteomes" id="UP000492821"/>
    </source>
</evidence>
<dbReference type="WBParaSite" id="Pan_g9525.t1">
    <property type="protein sequence ID" value="Pan_g9525.t1"/>
    <property type="gene ID" value="Pan_g9525"/>
</dbReference>
<keyword evidence="1" id="KW-1185">Reference proteome</keyword>
<protein>
    <submittedName>
        <fullName evidence="2">Glucuronosyltransferase</fullName>
    </submittedName>
</protein>
<reference evidence="1" key="1">
    <citation type="journal article" date="2013" name="Genetics">
        <title>The draft genome and transcriptome of Panagrellus redivivus are shaped by the harsh demands of a free-living lifestyle.</title>
        <authorList>
            <person name="Srinivasan J."/>
            <person name="Dillman A.R."/>
            <person name="Macchietto M.G."/>
            <person name="Heikkinen L."/>
            <person name="Lakso M."/>
            <person name="Fracchia K.M."/>
            <person name="Antoshechkin I."/>
            <person name="Mortazavi A."/>
            <person name="Wong G."/>
            <person name="Sternberg P.W."/>
        </authorList>
    </citation>
    <scope>NUCLEOTIDE SEQUENCE [LARGE SCALE GENOMIC DNA]</scope>
    <source>
        <strain evidence="1">MT8872</strain>
    </source>
</reference>
<dbReference type="SUPFAM" id="SSF53756">
    <property type="entry name" value="UDP-Glycosyltransferase/glycogen phosphorylase"/>
    <property type="match status" value="1"/>
</dbReference>
<accession>A0A7E4WC61</accession>
<dbReference type="Proteomes" id="UP000492821">
    <property type="component" value="Unassembled WGS sequence"/>
</dbReference>